<dbReference type="RefSeq" id="WP_139229913.1">
    <property type="nucleotide sequence ID" value="NZ_FOYW01000001.1"/>
</dbReference>
<accession>A0A1I6HSL9</accession>
<keyword evidence="2" id="KW-1185">Reference proteome</keyword>
<proteinExistence type="predicted"/>
<organism evidence="1 2">
    <name type="scientific">Marinobacter daqiaonensis</name>
    <dbReference type="NCBI Taxonomy" id="650891"/>
    <lineage>
        <taxon>Bacteria</taxon>
        <taxon>Pseudomonadati</taxon>
        <taxon>Pseudomonadota</taxon>
        <taxon>Gammaproteobacteria</taxon>
        <taxon>Pseudomonadales</taxon>
        <taxon>Marinobacteraceae</taxon>
        <taxon>Marinobacter</taxon>
    </lineage>
</organism>
<protein>
    <recommendedName>
        <fullName evidence="3">Phosphatidylinositol 3-and 4-kinase</fullName>
    </recommendedName>
</protein>
<dbReference type="EMBL" id="FOYW01000001">
    <property type="protein sequence ID" value="SFR57397.1"/>
    <property type="molecule type" value="Genomic_DNA"/>
</dbReference>
<dbReference type="STRING" id="650891.SAMN05216203_1492"/>
<gene>
    <name evidence="1" type="ORF">SAMN05216203_1492</name>
</gene>
<sequence>MQILGNDAWREFRGIPGEKGINDSSHLAKVEDSSGRLHSCFVKLLNPGCPALICEAIGWILAKNSGTPTVSFAAITPIPKEKLKGKVPLPDWTENFDFCPAWCSEIVDGKSVKQIYTWKFFTGRLACLKSKTTRQIAALDVWTDNKDRNYGNVIKSKSNEYIAIDHETLLHDLLWLPMGICYSERSLLKEAEAHLGPKEHEAFVSDVVGYGEGHKNAFNNSKSQIENLINTLYPGNTSLSDAVISHLDTRSDKDWINNQLGLMI</sequence>
<reference evidence="1 2" key="1">
    <citation type="submission" date="2016-10" db="EMBL/GenBank/DDBJ databases">
        <authorList>
            <person name="de Groot N.N."/>
        </authorList>
    </citation>
    <scope>NUCLEOTIDE SEQUENCE [LARGE SCALE GENOMIC DNA]</scope>
    <source>
        <strain evidence="1 2">CGMCC 1.9167</strain>
    </source>
</reference>
<evidence type="ECO:0008006" key="3">
    <source>
        <dbReference type="Google" id="ProtNLM"/>
    </source>
</evidence>
<evidence type="ECO:0000313" key="1">
    <source>
        <dbReference type="EMBL" id="SFR57397.1"/>
    </source>
</evidence>
<name>A0A1I6HSL9_9GAMM</name>
<evidence type="ECO:0000313" key="2">
    <source>
        <dbReference type="Proteomes" id="UP000198644"/>
    </source>
</evidence>
<dbReference type="Proteomes" id="UP000198644">
    <property type="component" value="Unassembled WGS sequence"/>
</dbReference>
<dbReference type="AlphaFoldDB" id="A0A1I6HSL9"/>